<feature type="transmembrane region" description="Helical" evidence="17">
    <location>
        <begin position="222"/>
        <end position="242"/>
    </location>
</feature>
<evidence type="ECO:0000256" key="16">
    <source>
        <dbReference type="ARBA" id="ARBA00049902"/>
    </source>
</evidence>
<comment type="catalytic activity">
    <reaction evidence="16 17">
        <text>[GlcNAc-(1-&gt;4)-Mur2Ac(oyl-L-Ala-gamma-D-Glu-L-Lys-D-Ala-D-Ala)](n)-di-trans,octa-cis-undecaprenyl diphosphate + beta-D-GlcNAc-(1-&gt;4)-Mur2Ac(oyl-L-Ala-gamma-D-Glu-L-Lys-D-Ala-D-Ala)-di-trans,octa-cis-undecaprenyl diphosphate = [GlcNAc-(1-&gt;4)-Mur2Ac(oyl-L-Ala-gamma-D-Glu-L-Lys-D-Ala-D-Ala)](n+1)-di-trans,octa-cis-undecaprenyl diphosphate + di-trans,octa-cis-undecaprenyl diphosphate + H(+)</text>
        <dbReference type="Rhea" id="RHEA:23708"/>
        <dbReference type="Rhea" id="RHEA-COMP:9602"/>
        <dbReference type="Rhea" id="RHEA-COMP:9603"/>
        <dbReference type="ChEBI" id="CHEBI:15378"/>
        <dbReference type="ChEBI" id="CHEBI:58405"/>
        <dbReference type="ChEBI" id="CHEBI:60033"/>
        <dbReference type="ChEBI" id="CHEBI:78435"/>
        <dbReference type="EC" id="2.4.99.28"/>
    </reaction>
</comment>
<evidence type="ECO:0000256" key="12">
    <source>
        <dbReference type="ARBA" id="ARBA00023136"/>
    </source>
</evidence>
<evidence type="ECO:0000256" key="7">
    <source>
        <dbReference type="ARBA" id="ARBA00022679"/>
    </source>
</evidence>
<keyword evidence="11 17" id="KW-1133">Transmembrane helix</keyword>
<dbReference type="GO" id="GO:0032153">
    <property type="term" value="C:cell division site"/>
    <property type="evidence" value="ECO:0007669"/>
    <property type="project" value="UniProtKB-UniRule"/>
</dbReference>
<dbReference type="InterPro" id="IPR018365">
    <property type="entry name" value="Cell_cycle_FtsW-rel_CS"/>
</dbReference>
<evidence type="ECO:0000256" key="3">
    <source>
        <dbReference type="ARBA" id="ARBA00022475"/>
    </source>
</evidence>
<evidence type="ECO:0000256" key="13">
    <source>
        <dbReference type="ARBA" id="ARBA00023306"/>
    </source>
</evidence>
<dbReference type="Proteomes" id="UP000427716">
    <property type="component" value="Chromosome"/>
</dbReference>
<keyword evidence="6 17" id="KW-0328">Glycosyltransferase</keyword>
<keyword evidence="14 17" id="KW-0961">Cell wall biogenesis/degradation</keyword>
<keyword evidence="9 17" id="KW-0133">Cell shape</keyword>
<feature type="transmembrane region" description="Helical" evidence="17">
    <location>
        <begin position="198"/>
        <end position="215"/>
    </location>
</feature>
<dbReference type="Pfam" id="PF01098">
    <property type="entry name" value="FTSW_RODA_SPOVE"/>
    <property type="match status" value="1"/>
</dbReference>
<dbReference type="InterPro" id="IPR001182">
    <property type="entry name" value="FtsW/RodA"/>
</dbReference>
<feature type="transmembrane region" description="Helical" evidence="17">
    <location>
        <begin position="307"/>
        <end position="327"/>
    </location>
</feature>
<dbReference type="GO" id="GO:0005886">
    <property type="term" value="C:plasma membrane"/>
    <property type="evidence" value="ECO:0007669"/>
    <property type="project" value="UniProtKB-SubCell"/>
</dbReference>
<evidence type="ECO:0000256" key="17">
    <source>
        <dbReference type="HAMAP-Rule" id="MF_00913"/>
    </source>
</evidence>
<dbReference type="PROSITE" id="PS00428">
    <property type="entry name" value="FTSW_RODA_SPOVE"/>
    <property type="match status" value="1"/>
</dbReference>
<dbReference type="KEGG" id="ghl:GM160_09190"/>
<evidence type="ECO:0000313" key="19">
    <source>
        <dbReference type="Proteomes" id="UP000427716"/>
    </source>
</evidence>
<evidence type="ECO:0000256" key="11">
    <source>
        <dbReference type="ARBA" id="ARBA00022989"/>
    </source>
</evidence>
<reference evidence="18 19" key="1">
    <citation type="submission" date="2019-11" db="EMBL/GenBank/DDBJ databases">
        <authorList>
            <person name="Zhang J."/>
            <person name="Sun C."/>
        </authorList>
    </citation>
    <scope>NUCLEOTIDE SEQUENCE [LARGE SCALE GENOMIC DNA]</scope>
    <source>
        <strain evidence="19">sp2</strain>
    </source>
</reference>
<evidence type="ECO:0000256" key="10">
    <source>
        <dbReference type="ARBA" id="ARBA00022984"/>
    </source>
</evidence>
<evidence type="ECO:0000313" key="18">
    <source>
        <dbReference type="EMBL" id="QGT79048.1"/>
    </source>
</evidence>
<feature type="transmembrane region" description="Helical" evidence="17">
    <location>
        <begin position="111"/>
        <end position="131"/>
    </location>
</feature>
<dbReference type="InterPro" id="IPR013437">
    <property type="entry name" value="FtsW"/>
</dbReference>
<evidence type="ECO:0000256" key="1">
    <source>
        <dbReference type="ARBA" id="ARBA00004651"/>
    </source>
</evidence>
<organism evidence="18 19">
    <name type="scientific">Guyparkeria halophila</name>
    <dbReference type="NCBI Taxonomy" id="47960"/>
    <lineage>
        <taxon>Bacteria</taxon>
        <taxon>Pseudomonadati</taxon>
        <taxon>Pseudomonadota</taxon>
        <taxon>Gammaproteobacteria</taxon>
        <taxon>Chromatiales</taxon>
        <taxon>Thioalkalibacteraceae</taxon>
        <taxon>Guyparkeria</taxon>
    </lineage>
</organism>
<dbReference type="RefSeq" id="WP_156574724.1">
    <property type="nucleotide sequence ID" value="NZ_CP046415.1"/>
</dbReference>
<accession>A0A6I6D2C5</accession>
<feature type="transmembrane region" description="Helical" evidence="17">
    <location>
        <begin position="79"/>
        <end position="99"/>
    </location>
</feature>
<feature type="transmembrane region" description="Helical" evidence="17">
    <location>
        <begin position="175"/>
        <end position="192"/>
    </location>
</feature>
<proteinExistence type="inferred from homology"/>
<dbReference type="GO" id="GO:0015648">
    <property type="term" value="F:lipid-linked peptidoglycan transporter activity"/>
    <property type="evidence" value="ECO:0007669"/>
    <property type="project" value="TreeGrafter"/>
</dbReference>
<dbReference type="EC" id="2.4.99.28" evidence="17"/>
<feature type="transmembrane region" description="Helical" evidence="17">
    <location>
        <begin position="339"/>
        <end position="362"/>
    </location>
</feature>
<evidence type="ECO:0000256" key="8">
    <source>
        <dbReference type="ARBA" id="ARBA00022692"/>
    </source>
</evidence>
<protein>
    <recommendedName>
        <fullName evidence="17">Probable peptidoglycan glycosyltransferase FtsW</fullName>
        <shortName evidence="17">PGT</shortName>
        <ecNumber evidence="17">2.4.99.28</ecNumber>
    </recommendedName>
    <alternativeName>
        <fullName evidence="17">Cell division protein FtsW</fullName>
    </alternativeName>
    <alternativeName>
        <fullName evidence="17">Cell wall polymerase</fullName>
    </alternativeName>
    <alternativeName>
        <fullName evidence="17">Peptidoglycan polymerase</fullName>
        <shortName evidence="17">PG polymerase</shortName>
    </alternativeName>
</protein>
<dbReference type="HAMAP" id="MF_00913">
    <property type="entry name" value="PGT_FtsW_proteobact"/>
    <property type="match status" value="1"/>
</dbReference>
<dbReference type="GO" id="GO:0043093">
    <property type="term" value="P:FtsZ-dependent cytokinesis"/>
    <property type="evidence" value="ECO:0007669"/>
    <property type="project" value="UniProtKB-UniRule"/>
</dbReference>
<evidence type="ECO:0000256" key="9">
    <source>
        <dbReference type="ARBA" id="ARBA00022960"/>
    </source>
</evidence>
<sequence length="418" mass="44623">MSLWQLNSRGWQWVGRAGQQGLQWLADRRPIDAAADVTSGVSVDRSFLIALLALLSIGLVMVASATLGMGDSGAAGRGLLIRQSGAVGVGLVAMVVLMMMPLRHFVALRNLILLASLLLLAVLFIPGVAHTVNGATRWIDLGFVRLQASEFARLGMIVWMAAYLGVHLDKVQTRIRGMGAPVAVIMLASTLLLLQPDYGNTVVLGATLFAMAWLMRAQLQTMLMLIAAGGALAIVGVFSAQYRVDRLLSFSNPFADPFGDGYQLVNALIAIGTGGLFGRGLGESVQKLAYLPEAHTDFIFAVYAEEFGLFGVIALLGLYGVLVWRGFVIARMAWAVKHYTGAALAWGISTWVGMQTLINMGVNMGLLPTKGLTLPLISYGGSAMVATLLAMGLVLRVHHEASRAMAEAGIEDVREVSR</sequence>
<dbReference type="AlphaFoldDB" id="A0A6I6D2C5"/>
<dbReference type="UniPathway" id="UPA00219"/>
<evidence type="ECO:0000256" key="15">
    <source>
        <dbReference type="ARBA" id="ARBA00038053"/>
    </source>
</evidence>
<name>A0A6I6D2C5_9GAMM</name>
<evidence type="ECO:0000256" key="4">
    <source>
        <dbReference type="ARBA" id="ARBA00022519"/>
    </source>
</evidence>
<feature type="transmembrane region" description="Helical" evidence="17">
    <location>
        <begin position="374"/>
        <end position="395"/>
    </location>
</feature>
<evidence type="ECO:0000256" key="2">
    <source>
        <dbReference type="ARBA" id="ARBA00004752"/>
    </source>
</evidence>
<gene>
    <name evidence="17 18" type="primary">ftsW</name>
    <name evidence="18" type="ORF">GM160_09190</name>
</gene>
<keyword evidence="19" id="KW-1185">Reference proteome</keyword>
<evidence type="ECO:0000256" key="6">
    <source>
        <dbReference type="ARBA" id="ARBA00022676"/>
    </source>
</evidence>
<dbReference type="PANTHER" id="PTHR30474">
    <property type="entry name" value="CELL CYCLE PROTEIN"/>
    <property type="match status" value="1"/>
</dbReference>
<comment type="similarity">
    <text evidence="15 17">Belongs to the SEDS family. FtsW subfamily.</text>
</comment>
<keyword evidence="13 17" id="KW-0131">Cell cycle</keyword>
<keyword evidence="12 17" id="KW-0472">Membrane</keyword>
<comment type="subcellular location">
    <subcellularLocation>
        <location evidence="17">Cell inner membrane</location>
        <topology evidence="17">Multi-pass membrane protein</topology>
    </subcellularLocation>
    <subcellularLocation>
        <location evidence="1">Cell membrane</location>
        <topology evidence="1">Multi-pass membrane protein</topology>
    </subcellularLocation>
    <text evidence="17">Localizes to the division septum.</text>
</comment>
<feature type="transmembrane region" description="Helical" evidence="17">
    <location>
        <begin position="47"/>
        <end position="67"/>
    </location>
</feature>
<dbReference type="GO" id="GO:0008955">
    <property type="term" value="F:peptidoglycan glycosyltransferase activity"/>
    <property type="evidence" value="ECO:0007669"/>
    <property type="project" value="UniProtKB-UniRule"/>
</dbReference>
<keyword evidence="4 17" id="KW-0997">Cell inner membrane</keyword>
<keyword evidence="8 17" id="KW-0812">Transmembrane</keyword>
<dbReference type="PANTHER" id="PTHR30474:SF2">
    <property type="entry name" value="PEPTIDOGLYCAN GLYCOSYLTRANSFERASE FTSW-RELATED"/>
    <property type="match status" value="1"/>
</dbReference>
<dbReference type="GO" id="GO:0009252">
    <property type="term" value="P:peptidoglycan biosynthetic process"/>
    <property type="evidence" value="ECO:0007669"/>
    <property type="project" value="UniProtKB-UniRule"/>
</dbReference>
<evidence type="ECO:0000256" key="14">
    <source>
        <dbReference type="ARBA" id="ARBA00023316"/>
    </source>
</evidence>
<evidence type="ECO:0000256" key="5">
    <source>
        <dbReference type="ARBA" id="ARBA00022618"/>
    </source>
</evidence>
<comment type="function">
    <text evidence="17">Peptidoglycan polymerase that is essential for cell division.</text>
</comment>
<keyword evidence="3 17" id="KW-1003">Cell membrane</keyword>
<keyword evidence="7 17" id="KW-0808">Transferase</keyword>
<dbReference type="NCBIfam" id="TIGR02614">
    <property type="entry name" value="ftsW"/>
    <property type="match status" value="1"/>
</dbReference>
<keyword evidence="5 17" id="KW-0132">Cell division</keyword>
<keyword evidence="10 17" id="KW-0573">Peptidoglycan synthesis</keyword>
<dbReference type="EMBL" id="CP046415">
    <property type="protein sequence ID" value="QGT79048.1"/>
    <property type="molecule type" value="Genomic_DNA"/>
</dbReference>
<comment type="pathway">
    <text evidence="2 17">Cell wall biogenesis; peptidoglycan biosynthesis.</text>
</comment>
<feature type="transmembrane region" description="Helical" evidence="17">
    <location>
        <begin position="151"/>
        <end position="168"/>
    </location>
</feature>
<dbReference type="GO" id="GO:0071555">
    <property type="term" value="P:cell wall organization"/>
    <property type="evidence" value="ECO:0007669"/>
    <property type="project" value="UniProtKB-KW"/>
</dbReference>
<dbReference type="GO" id="GO:0008360">
    <property type="term" value="P:regulation of cell shape"/>
    <property type="evidence" value="ECO:0007669"/>
    <property type="project" value="UniProtKB-KW"/>
</dbReference>